<dbReference type="EMBL" id="JARK01001354">
    <property type="protein sequence ID" value="EYC21921.1"/>
    <property type="molecule type" value="Genomic_DNA"/>
</dbReference>
<organism evidence="2 3">
    <name type="scientific">Ancylostoma ceylanicum</name>
    <dbReference type="NCBI Taxonomy" id="53326"/>
    <lineage>
        <taxon>Eukaryota</taxon>
        <taxon>Metazoa</taxon>
        <taxon>Ecdysozoa</taxon>
        <taxon>Nematoda</taxon>
        <taxon>Chromadorea</taxon>
        <taxon>Rhabditida</taxon>
        <taxon>Rhabditina</taxon>
        <taxon>Rhabditomorpha</taxon>
        <taxon>Strongyloidea</taxon>
        <taxon>Ancylostomatidae</taxon>
        <taxon>Ancylostomatinae</taxon>
        <taxon>Ancylostoma</taxon>
    </lineage>
</organism>
<keyword evidence="1" id="KW-1133">Transmembrane helix</keyword>
<feature type="transmembrane region" description="Helical" evidence="1">
    <location>
        <begin position="17"/>
        <end position="39"/>
    </location>
</feature>
<keyword evidence="1" id="KW-0812">Transmembrane</keyword>
<evidence type="ECO:0000313" key="2">
    <source>
        <dbReference type="EMBL" id="EYC21921.1"/>
    </source>
</evidence>
<protein>
    <submittedName>
        <fullName evidence="2">Uncharacterized protein</fullName>
    </submittedName>
</protein>
<keyword evidence="3" id="KW-1185">Reference proteome</keyword>
<dbReference type="Proteomes" id="UP000024635">
    <property type="component" value="Unassembled WGS sequence"/>
</dbReference>
<sequence>MDIEKPITKSGRGYDPVAYVAIPLFVYTLAVALFVIIAAQPGQFTSPLFLSAIIIMNACEHLELRLDDGVRAPETSQ</sequence>
<gene>
    <name evidence="2" type="primary">Acey_s0018.g3611</name>
    <name evidence="2" type="ORF">Y032_0018g3611</name>
</gene>
<name>A0A016V3U0_9BILA</name>
<keyword evidence="1" id="KW-0472">Membrane</keyword>
<dbReference type="AlphaFoldDB" id="A0A016V3U0"/>
<comment type="caution">
    <text evidence="2">The sequence shown here is derived from an EMBL/GenBank/DDBJ whole genome shotgun (WGS) entry which is preliminary data.</text>
</comment>
<evidence type="ECO:0000256" key="1">
    <source>
        <dbReference type="SAM" id="Phobius"/>
    </source>
</evidence>
<accession>A0A016V3U0</accession>
<evidence type="ECO:0000313" key="3">
    <source>
        <dbReference type="Proteomes" id="UP000024635"/>
    </source>
</evidence>
<reference evidence="3" key="1">
    <citation type="journal article" date="2015" name="Nat. Genet.">
        <title>The genome and transcriptome of the zoonotic hookworm Ancylostoma ceylanicum identify infection-specific gene families.</title>
        <authorList>
            <person name="Schwarz E.M."/>
            <person name="Hu Y."/>
            <person name="Antoshechkin I."/>
            <person name="Miller M.M."/>
            <person name="Sternberg P.W."/>
            <person name="Aroian R.V."/>
        </authorList>
    </citation>
    <scope>NUCLEOTIDE SEQUENCE</scope>
    <source>
        <strain evidence="3">HY135</strain>
    </source>
</reference>
<proteinExistence type="predicted"/>